<evidence type="ECO:0000259" key="1">
    <source>
        <dbReference type="Pfam" id="PF00535"/>
    </source>
</evidence>
<dbReference type="EMBL" id="CAADIS010000004">
    <property type="protein sequence ID" value="VFS17865.1"/>
    <property type="molecule type" value="Genomic_DNA"/>
</dbReference>
<proteinExistence type="predicted"/>
<reference evidence="2 3" key="1">
    <citation type="submission" date="2019-03" db="EMBL/GenBank/DDBJ databases">
        <authorList>
            <consortium name="Pathogen Informatics"/>
        </authorList>
    </citation>
    <scope>NUCLEOTIDE SEQUENCE [LARGE SCALE GENOMIC DNA]</scope>
    <source>
        <strain evidence="2 3">NCTC9001</strain>
    </source>
</reference>
<dbReference type="SUPFAM" id="SSF53448">
    <property type="entry name" value="Nucleotide-diphospho-sugar transferases"/>
    <property type="match status" value="1"/>
</dbReference>
<accession>A0A484X633</accession>
<organism evidence="2 3">
    <name type="scientific">Escherichia coli</name>
    <dbReference type="NCBI Taxonomy" id="562"/>
    <lineage>
        <taxon>Bacteria</taxon>
        <taxon>Pseudomonadati</taxon>
        <taxon>Pseudomonadota</taxon>
        <taxon>Gammaproteobacteria</taxon>
        <taxon>Enterobacterales</taxon>
        <taxon>Enterobacteriaceae</taxon>
        <taxon>Escherichia</taxon>
    </lineage>
</organism>
<dbReference type="InterPro" id="IPR001173">
    <property type="entry name" value="Glyco_trans_2-like"/>
</dbReference>
<name>A0A484X633_ECOLX</name>
<dbReference type="Pfam" id="PF00535">
    <property type="entry name" value="Glycos_transf_2"/>
    <property type="match status" value="1"/>
</dbReference>
<keyword evidence="2" id="KW-0808">Transferase</keyword>
<dbReference type="Proteomes" id="UP000372890">
    <property type="component" value="Unassembled WGS sequence"/>
</dbReference>
<feature type="domain" description="Glycosyltransferase 2-like" evidence="1">
    <location>
        <begin position="5"/>
        <end position="129"/>
    </location>
</feature>
<dbReference type="AlphaFoldDB" id="A0A484X633"/>
<evidence type="ECO:0000313" key="2">
    <source>
        <dbReference type="EMBL" id="VFS17865.1"/>
    </source>
</evidence>
<dbReference type="Gene3D" id="3.90.550.10">
    <property type="entry name" value="Spore Coat Polysaccharide Biosynthesis Protein SpsA, Chain A"/>
    <property type="match status" value="1"/>
</dbReference>
<gene>
    <name evidence="2" type="primary">spsA</name>
    <name evidence="2" type="ORF">NCTC9001_02366</name>
</gene>
<protein>
    <submittedName>
        <fullName evidence="2">Family 2 glycosyl transferase</fullName>
    </submittedName>
</protein>
<dbReference type="PANTHER" id="PTHR22916:SF3">
    <property type="entry name" value="UDP-GLCNAC:BETAGAL BETA-1,3-N-ACETYLGLUCOSAMINYLTRANSFERASE-LIKE PROTEIN 1"/>
    <property type="match status" value="1"/>
</dbReference>
<evidence type="ECO:0000313" key="3">
    <source>
        <dbReference type="Proteomes" id="UP000372890"/>
    </source>
</evidence>
<sequence length="146" mass="16964">MNVAILLSTYNGEKYLEEQLDSLLLQSYQDFVVYIRDDGSSDRTVNIINQYVMKDNRFINVGNSENLGCAASFINLLRNASADIYMFCDQDDYWLPNKLQRAVDYFSAIDPLQPTLYHCDLSVVDEKLNIIQIHFCSIRKCQRMIQ</sequence>
<dbReference type="GO" id="GO:0016758">
    <property type="term" value="F:hexosyltransferase activity"/>
    <property type="evidence" value="ECO:0007669"/>
    <property type="project" value="UniProtKB-ARBA"/>
</dbReference>
<dbReference type="InterPro" id="IPR029044">
    <property type="entry name" value="Nucleotide-diphossugar_trans"/>
</dbReference>
<dbReference type="PANTHER" id="PTHR22916">
    <property type="entry name" value="GLYCOSYLTRANSFERASE"/>
    <property type="match status" value="1"/>
</dbReference>